<dbReference type="Proteomes" id="UP000298173">
    <property type="component" value="Unassembled WGS sequence"/>
</dbReference>
<dbReference type="InterPro" id="IPR032710">
    <property type="entry name" value="NTF2-like_dom_sf"/>
</dbReference>
<keyword evidence="2" id="KW-1185">Reference proteome</keyword>
<dbReference type="Gene3D" id="3.10.450.50">
    <property type="match status" value="1"/>
</dbReference>
<reference evidence="1 2" key="1">
    <citation type="submission" date="2019-03" db="EMBL/GenBank/DDBJ databases">
        <title>Genomics of glacier-inhabiting Cryobacterium strains.</title>
        <authorList>
            <person name="Liu Q."/>
            <person name="Xin Y.-H."/>
        </authorList>
    </citation>
    <scope>NUCLEOTIDE SEQUENCE [LARGE SCALE GENOMIC DNA]</scope>
    <source>
        <strain evidence="1 2">HLT2-23</strain>
    </source>
</reference>
<comment type="caution">
    <text evidence="1">The sequence shown here is derived from an EMBL/GenBank/DDBJ whole genome shotgun (WGS) entry which is preliminary data.</text>
</comment>
<organism evidence="1 2">
    <name type="scientific">Cryobacterium glaciale</name>
    <dbReference type="NCBI Taxonomy" id="1259145"/>
    <lineage>
        <taxon>Bacteria</taxon>
        <taxon>Bacillati</taxon>
        <taxon>Actinomycetota</taxon>
        <taxon>Actinomycetes</taxon>
        <taxon>Micrococcales</taxon>
        <taxon>Microbacteriaceae</taxon>
        <taxon>Cryobacterium</taxon>
    </lineage>
</organism>
<dbReference type="EMBL" id="SOEY01000008">
    <property type="protein sequence ID" value="TFB75368.1"/>
    <property type="molecule type" value="Genomic_DNA"/>
</dbReference>
<dbReference type="OrthoDB" id="8684708at2"/>
<dbReference type="AlphaFoldDB" id="A0A4R8V0I5"/>
<evidence type="ECO:0000313" key="2">
    <source>
        <dbReference type="Proteomes" id="UP000298173"/>
    </source>
</evidence>
<dbReference type="SUPFAM" id="SSF54427">
    <property type="entry name" value="NTF2-like"/>
    <property type="match status" value="1"/>
</dbReference>
<evidence type="ECO:0000313" key="1">
    <source>
        <dbReference type="EMBL" id="TFB75368.1"/>
    </source>
</evidence>
<dbReference type="RefSeq" id="WP_134502055.1">
    <property type="nucleotide sequence ID" value="NZ_SOEY01000008.1"/>
</dbReference>
<name>A0A4R8V0I5_9MICO</name>
<sequence>MSQSLTAQARALPMAIVTYLERSVSAKPASARQTFVENAVVVDDGKSYTGEAAIAAWLAGSAAEFEYTTTLLRTETDESATTVVNRIEGNFPGRSVDLSYRFELEPETGLIQNLTISI</sequence>
<protein>
    <submittedName>
        <fullName evidence="1">Nuclear transport factor 2 family protein</fullName>
    </submittedName>
</protein>
<accession>A0A4R8V0I5</accession>
<gene>
    <name evidence="1" type="ORF">E3O06_05985</name>
</gene>
<proteinExistence type="predicted"/>